<evidence type="ECO:0000256" key="1">
    <source>
        <dbReference type="ARBA" id="ARBA00011344"/>
    </source>
</evidence>
<feature type="domain" description="RNA polymerase sigma-70 region 2" evidence="2">
    <location>
        <begin position="64"/>
        <end position="127"/>
    </location>
</feature>
<keyword evidence="5" id="KW-1185">Reference proteome</keyword>
<sequence length="342" mass="37547">MGVEGALRGFHEKAGDRRAAEAICGAGEVRVARALQGEFRSFRKVTEEAGPVATETSAERVLSDLRPGLIRIAYRMLGSVAEAEDTVQEASIRWLATDHQAVREPAAFLRRIVTRLCLNELKSARRRRETYVGPWLPEPIFDPEDRETPDDITLPLMIVLERLSPLERAAFLLHDIFGMSFEEVAEAIGREAAACRKLASRARAHVREARPRFTIARDRGRELAEAFFAASRSGDMGALRALLAEDVVAVADGGGKVSSSPAPLVGLEAVLARHADMARDFVGEPSQLIRYAVIDGLPGFVTIEAGGIVQTTALHIEDRLIVAIYVTRNPDKLRHLPEAHLH</sequence>
<dbReference type="Pfam" id="PF08281">
    <property type="entry name" value="Sigma70_r4_2"/>
    <property type="match status" value="1"/>
</dbReference>
<proteinExistence type="predicted"/>
<name>A0A2G9X3V7_9HYPH</name>
<gene>
    <name evidence="4" type="ORF">CJ014_03875</name>
</gene>
<dbReference type="SUPFAM" id="SSF88946">
    <property type="entry name" value="Sigma2 domain of RNA polymerase sigma factors"/>
    <property type="match status" value="1"/>
</dbReference>
<dbReference type="PANTHER" id="PTHR30173:SF43">
    <property type="entry name" value="ECF RNA POLYMERASE SIGMA FACTOR SIGI-RELATED"/>
    <property type="match status" value="1"/>
</dbReference>
<dbReference type="InterPro" id="IPR013324">
    <property type="entry name" value="RNA_pol_sigma_r3/r4-like"/>
</dbReference>
<protein>
    <submittedName>
        <fullName evidence="4">RNA polymerase sigma factor SigJ</fullName>
    </submittedName>
</protein>
<evidence type="ECO:0000259" key="2">
    <source>
        <dbReference type="Pfam" id="PF04542"/>
    </source>
</evidence>
<comment type="caution">
    <text evidence="4">The sequence shown here is derived from an EMBL/GenBank/DDBJ whole genome shotgun (WGS) entry which is preliminary data.</text>
</comment>
<dbReference type="GO" id="GO:0016987">
    <property type="term" value="F:sigma factor activity"/>
    <property type="evidence" value="ECO:0007669"/>
    <property type="project" value="InterPro"/>
</dbReference>
<dbReference type="InterPro" id="IPR007627">
    <property type="entry name" value="RNA_pol_sigma70_r2"/>
</dbReference>
<feature type="domain" description="RNA polymerase sigma factor 70 region 4 type 2" evidence="3">
    <location>
        <begin position="159"/>
        <end position="205"/>
    </location>
</feature>
<dbReference type="InterPro" id="IPR013325">
    <property type="entry name" value="RNA_pol_sigma_r2"/>
</dbReference>
<dbReference type="InterPro" id="IPR014284">
    <property type="entry name" value="RNA_pol_sigma-70_dom"/>
</dbReference>
<dbReference type="NCBIfam" id="NF007214">
    <property type="entry name" value="PRK09636.1"/>
    <property type="match status" value="1"/>
</dbReference>
<dbReference type="InterPro" id="IPR032710">
    <property type="entry name" value="NTF2-like_dom_sf"/>
</dbReference>
<dbReference type="InterPro" id="IPR052704">
    <property type="entry name" value="ECF_Sigma-70_Domain"/>
</dbReference>
<dbReference type="Pfam" id="PF04542">
    <property type="entry name" value="Sigma70_r2"/>
    <property type="match status" value="1"/>
</dbReference>
<dbReference type="SUPFAM" id="SSF88659">
    <property type="entry name" value="Sigma3 and sigma4 domains of RNA polymerase sigma factors"/>
    <property type="match status" value="1"/>
</dbReference>
<accession>A0A2G9X3V7</accession>
<dbReference type="GO" id="GO:0006352">
    <property type="term" value="P:DNA-templated transcription initiation"/>
    <property type="evidence" value="ECO:0007669"/>
    <property type="project" value="InterPro"/>
</dbReference>
<dbReference type="InterPro" id="IPR036388">
    <property type="entry name" value="WH-like_DNA-bd_sf"/>
</dbReference>
<organism evidence="4 5">
    <name type="scientific">Pleomorphomonas carboxyditropha</name>
    <dbReference type="NCBI Taxonomy" id="2023338"/>
    <lineage>
        <taxon>Bacteria</taxon>
        <taxon>Pseudomonadati</taxon>
        <taxon>Pseudomonadota</taxon>
        <taxon>Alphaproteobacteria</taxon>
        <taxon>Hyphomicrobiales</taxon>
        <taxon>Pleomorphomonadaceae</taxon>
        <taxon>Pleomorphomonas</taxon>
    </lineage>
</organism>
<comment type="subunit">
    <text evidence="1">Interacts transiently with the RNA polymerase catalytic core formed by RpoA, RpoB, RpoC and RpoZ (2 alpha, 1 beta, 1 beta' and 1 omega subunit) to form the RNA polymerase holoenzyme that can initiate transcription.</text>
</comment>
<dbReference type="Gene3D" id="1.10.10.10">
    <property type="entry name" value="Winged helix-like DNA-binding domain superfamily/Winged helix DNA-binding domain"/>
    <property type="match status" value="1"/>
</dbReference>
<dbReference type="SUPFAM" id="SSF54427">
    <property type="entry name" value="NTF2-like"/>
    <property type="match status" value="1"/>
</dbReference>
<dbReference type="OrthoDB" id="9794372at2"/>
<reference evidence="4 5" key="1">
    <citation type="submission" date="2017-08" db="EMBL/GenBank/DDBJ databases">
        <title>Pleomorphomonas carboxidotrophicus sp. nov., a new mesophilic hydrogenogenic carboxidotroph.</title>
        <authorList>
            <person name="Esquivel-Elizondo S."/>
            <person name="Krajmalnik-Brown R."/>
            <person name="Maldonado J."/>
        </authorList>
    </citation>
    <scope>NUCLEOTIDE SEQUENCE [LARGE SCALE GENOMIC DNA]</scope>
    <source>
        <strain evidence="4 5">SVCO-16</strain>
    </source>
</reference>
<dbReference type="Proteomes" id="UP000231070">
    <property type="component" value="Unassembled WGS sequence"/>
</dbReference>
<dbReference type="AlphaFoldDB" id="A0A2G9X3V7"/>
<dbReference type="NCBIfam" id="TIGR02937">
    <property type="entry name" value="sigma70-ECF"/>
    <property type="match status" value="1"/>
</dbReference>
<dbReference type="Gene3D" id="1.10.1740.10">
    <property type="match status" value="1"/>
</dbReference>
<dbReference type="EMBL" id="NQVN01000001">
    <property type="protein sequence ID" value="PIP01223.1"/>
    <property type="molecule type" value="Genomic_DNA"/>
</dbReference>
<dbReference type="InterPro" id="IPR013249">
    <property type="entry name" value="RNA_pol_sigma70_r4_t2"/>
</dbReference>
<evidence type="ECO:0000259" key="3">
    <source>
        <dbReference type="Pfam" id="PF08281"/>
    </source>
</evidence>
<evidence type="ECO:0000313" key="5">
    <source>
        <dbReference type="Proteomes" id="UP000231070"/>
    </source>
</evidence>
<evidence type="ECO:0000313" key="4">
    <source>
        <dbReference type="EMBL" id="PIP01223.1"/>
    </source>
</evidence>
<dbReference type="PANTHER" id="PTHR30173">
    <property type="entry name" value="SIGMA 19 FACTOR"/>
    <property type="match status" value="1"/>
</dbReference>
<dbReference type="Gene3D" id="3.10.450.50">
    <property type="match status" value="1"/>
</dbReference>
<dbReference type="GO" id="GO:0003677">
    <property type="term" value="F:DNA binding"/>
    <property type="evidence" value="ECO:0007669"/>
    <property type="project" value="InterPro"/>
</dbReference>